<comment type="caution">
    <text evidence="2">The sequence shown here is derived from an EMBL/GenBank/DDBJ whole genome shotgun (WGS) entry which is preliminary data.</text>
</comment>
<keyword evidence="3" id="KW-1185">Reference proteome</keyword>
<evidence type="ECO:0000313" key="2">
    <source>
        <dbReference type="EMBL" id="KAK9916355.1"/>
    </source>
</evidence>
<keyword evidence="1" id="KW-0812">Transmembrane</keyword>
<feature type="transmembrane region" description="Helical" evidence="1">
    <location>
        <begin position="147"/>
        <end position="166"/>
    </location>
</feature>
<dbReference type="InterPro" id="IPR001623">
    <property type="entry name" value="DnaJ_domain"/>
</dbReference>
<dbReference type="InterPro" id="IPR021788">
    <property type="entry name" value="CPP1-like"/>
</dbReference>
<dbReference type="InterPro" id="IPR036869">
    <property type="entry name" value="J_dom_sf"/>
</dbReference>
<keyword evidence="1" id="KW-0472">Membrane</keyword>
<feature type="transmembrane region" description="Helical" evidence="1">
    <location>
        <begin position="187"/>
        <end position="209"/>
    </location>
</feature>
<feature type="transmembrane region" description="Helical" evidence="1">
    <location>
        <begin position="229"/>
        <end position="247"/>
    </location>
</feature>
<proteinExistence type="predicted"/>
<evidence type="ECO:0000313" key="3">
    <source>
        <dbReference type="Proteomes" id="UP001491310"/>
    </source>
</evidence>
<accession>A0ABR2YX51</accession>
<dbReference type="PANTHER" id="PTHR33372">
    <property type="match status" value="1"/>
</dbReference>
<dbReference type="EMBL" id="JALJOT010000003">
    <property type="protein sequence ID" value="KAK9916355.1"/>
    <property type="molecule type" value="Genomic_DNA"/>
</dbReference>
<dbReference type="CDD" id="cd06257">
    <property type="entry name" value="DnaJ"/>
    <property type="match status" value="1"/>
</dbReference>
<feature type="transmembrane region" description="Helical" evidence="1">
    <location>
        <begin position="124"/>
        <end position="141"/>
    </location>
</feature>
<gene>
    <name evidence="2" type="ORF">WJX75_001678</name>
</gene>
<keyword evidence="1" id="KW-1133">Transmembrane helix</keyword>
<sequence length="248" mass="27322">MRCSWKCGARLPVVQSTRRFARNGRFSLRTSAASSAGEDPYKVFGLSRNADSNAVNRAYKRMLFENRGNDAATARLEEAHSAIMMKQLSARLQGGVTVEKDVRYADRAVYFPWRPRFYRAGKDVVLYSGIAHAVMAAWGLLLQASAGTQPIVACAVIGAGANIYKLQQIFPPGPSGSRSQNSALKNLLRGAALATLATFLGCFLIYTVPDFLAAQLNRQMPYWFYESEQALLAVGTALSNWIMSSFFR</sequence>
<dbReference type="PANTHER" id="PTHR33372:SF2">
    <property type="entry name" value="PROTEIN CHAPERONE-LIKE PROTEIN OF POR1, CHLOROPLASTIC"/>
    <property type="match status" value="1"/>
</dbReference>
<protein>
    <recommendedName>
        <fullName evidence="4">J domain-containing protein</fullName>
    </recommendedName>
</protein>
<evidence type="ECO:0000256" key="1">
    <source>
        <dbReference type="SAM" id="Phobius"/>
    </source>
</evidence>
<evidence type="ECO:0008006" key="4">
    <source>
        <dbReference type="Google" id="ProtNLM"/>
    </source>
</evidence>
<reference evidence="2 3" key="1">
    <citation type="journal article" date="2024" name="Nat. Commun.">
        <title>Phylogenomics reveals the evolutionary origins of lichenization in chlorophyte algae.</title>
        <authorList>
            <person name="Puginier C."/>
            <person name="Libourel C."/>
            <person name="Otte J."/>
            <person name="Skaloud P."/>
            <person name="Haon M."/>
            <person name="Grisel S."/>
            <person name="Petersen M."/>
            <person name="Berrin J.G."/>
            <person name="Delaux P.M."/>
            <person name="Dal Grande F."/>
            <person name="Keller J."/>
        </authorList>
    </citation>
    <scope>NUCLEOTIDE SEQUENCE [LARGE SCALE GENOMIC DNA]</scope>
    <source>
        <strain evidence="2 3">SAG 216-7</strain>
    </source>
</reference>
<dbReference type="Pfam" id="PF11833">
    <property type="entry name" value="CPP1-like"/>
    <property type="match status" value="1"/>
</dbReference>
<dbReference type="SUPFAM" id="SSF46565">
    <property type="entry name" value="Chaperone J-domain"/>
    <property type="match status" value="1"/>
</dbReference>
<organism evidence="2 3">
    <name type="scientific">Coccomyxa subellipsoidea</name>
    <dbReference type="NCBI Taxonomy" id="248742"/>
    <lineage>
        <taxon>Eukaryota</taxon>
        <taxon>Viridiplantae</taxon>
        <taxon>Chlorophyta</taxon>
        <taxon>core chlorophytes</taxon>
        <taxon>Trebouxiophyceae</taxon>
        <taxon>Trebouxiophyceae incertae sedis</taxon>
        <taxon>Coccomyxaceae</taxon>
        <taxon>Coccomyxa</taxon>
    </lineage>
</organism>
<dbReference type="Proteomes" id="UP001491310">
    <property type="component" value="Unassembled WGS sequence"/>
</dbReference>
<name>A0ABR2YX51_9CHLO</name>